<dbReference type="PROSITE" id="PS50929">
    <property type="entry name" value="ABC_TM1F"/>
    <property type="match status" value="1"/>
</dbReference>
<dbReference type="EMBL" id="RBNJ01001163">
    <property type="protein sequence ID" value="RUS33486.1"/>
    <property type="molecule type" value="Genomic_DNA"/>
</dbReference>
<keyword evidence="2 6" id="KW-0812">Transmembrane</keyword>
<dbReference type="Proteomes" id="UP000274822">
    <property type="component" value="Unassembled WGS sequence"/>
</dbReference>
<feature type="compositionally biased region" description="Polar residues" evidence="5">
    <location>
        <begin position="57"/>
        <end position="67"/>
    </location>
</feature>
<evidence type="ECO:0000256" key="2">
    <source>
        <dbReference type="ARBA" id="ARBA00022692"/>
    </source>
</evidence>
<dbReference type="InterPro" id="IPR027417">
    <property type="entry name" value="P-loop_NTPase"/>
</dbReference>
<dbReference type="InterPro" id="IPR036640">
    <property type="entry name" value="ABC1_TM_sf"/>
</dbReference>
<evidence type="ECO:0000256" key="1">
    <source>
        <dbReference type="ARBA" id="ARBA00004141"/>
    </source>
</evidence>
<dbReference type="SUPFAM" id="SSF90123">
    <property type="entry name" value="ABC transporter transmembrane region"/>
    <property type="match status" value="1"/>
</dbReference>
<comment type="subcellular location">
    <subcellularLocation>
        <location evidence="1">Membrane</location>
        <topology evidence="1">Multi-pass membrane protein</topology>
    </subcellularLocation>
</comment>
<dbReference type="SUPFAM" id="SSF52540">
    <property type="entry name" value="P-loop containing nucleoside triphosphate hydrolases"/>
    <property type="match status" value="1"/>
</dbReference>
<dbReference type="InterPro" id="IPR011527">
    <property type="entry name" value="ABC1_TM_dom"/>
</dbReference>
<keyword evidence="3 6" id="KW-1133">Transmembrane helix</keyword>
<dbReference type="Pfam" id="PF00664">
    <property type="entry name" value="ABC_membrane"/>
    <property type="match status" value="1"/>
</dbReference>
<evidence type="ECO:0000256" key="6">
    <source>
        <dbReference type="SAM" id="Phobius"/>
    </source>
</evidence>
<accession>A0A433QUQ4</accession>
<evidence type="ECO:0000256" key="5">
    <source>
        <dbReference type="SAM" id="MobiDB-lite"/>
    </source>
</evidence>
<proteinExistence type="predicted"/>
<protein>
    <recommendedName>
        <fullName evidence="7">ABC transmembrane type-1 domain-containing protein</fullName>
    </recommendedName>
</protein>
<feature type="transmembrane region" description="Helical" evidence="6">
    <location>
        <begin position="240"/>
        <end position="261"/>
    </location>
</feature>
<sequence>MVSPFCPTPDDFVIVPPTLSLVFLLSTAYFRRLPFSTRQPETDPTPTSSSTPADSPGESNGHLSNPNGKKAAGLTDPTPVPRATLLVLSIYALNVLVLCSFFADVPVLVSSATFREGCLSSLLYYDLASGLAWILNLIGLYFESNRLGKWGILQHGFWFGATLLESVEFGDLAGRFFATPDGGKCRDAMGDWFHSVTVFHTFTTRALRKFLLSSPSVQFNHDKNRYTSTKQHTLNIWELIHYYLFALRVLLLTLLCLCLLFKIRRSLRVYLTDEESASLTNGTTNTTASSYGTFTNAAETATVTPTDASDKQARLEQSAFVDFVPKVKQLLPFLYPKKDTKLQFVTLVCIGLLLVARALNLLIPVQMKKVVDSLAGDHRELSEFFRSYFAWDQIAVLFALRFIQGSGGIDSLRSYLWIPISQYTTREISIKILSHLHSLSLEYHINRKTGEVLRIVDRGTSSVQNVLQGLLFQLFPSVLDALIGVFYFRFAYGWSFGLVIFVVIIFYAAFTIGLTEQRTKYSRETNALDQDARAKAVDSLLNYETVKYYTAEEFEIERTSFHAHFPRFQLGILGWIYTSIQRSFVDMEKMLELLKVEPSVKDPPDNKALVVTEGNIVFDNVSFWYDPRHQALSNVSFTIPKGATVALVGPSGGGYVQNMASEVDHPAPTLPLLRRDLGSDPGGWAGYTDGDAAVSAAKHWGRTAGHIAVQRYYFVSGRG</sequence>
<feature type="region of interest" description="Disordered" evidence="5">
    <location>
        <begin position="36"/>
        <end position="75"/>
    </location>
</feature>
<dbReference type="GO" id="GO:0016020">
    <property type="term" value="C:membrane"/>
    <property type="evidence" value="ECO:0007669"/>
    <property type="project" value="UniProtKB-SubCell"/>
</dbReference>
<feature type="domain" description="ABC transmembrane type-1" evidence="7">
    <location>
        <begin position="347"/>
        <end position="558"/>
    </location>
</feature>
<evidence type="ECO:0000313" key="8">
    <source>
        <dbReference type="EMBL" id="RUS33486.1"/>
    </source>
</evidence>
<comment type="caution">
    <text evidence="8">The sequence shown here is derived from an EMBL/GenBank/DDBJ whole genome shotgun (WGS) entry which is preliminary data.</text>
</comment>
<feature type="transmembrane region" description="Helical" evidence="6">
    <location>
        <begin position="494"/>
        <end position="514"/>
    </location>
</feature>
<dbReference type="Gene3D" id="3.40.50.300">
    <property type="entry name" value="P-loop containing nucleotide triphosphate hydrolases"/>
    <property type="match status" value="1"/>
</dbReference>
<dbReference type="PANTHER" id="PTHR24221:SF654">
    <property type="entry name" value="ATP-BINDING CASSETTE SUB-FAMILY B MEMBER 6"/>
    <property type="match status" value="1"/>
</dbReference>
<feature type="transmembrane region" description="Helical" evidence="6">
    <location>
        <begin position="85"/>
        <end position="110"/>
    </location>
</feature>
<dbReference type="AlphaFoldDB" id="A0A433QUQ4"/>
<dbReference type="GO" id="GO:0005524">
    <property type="term" value="F:ATP binding"/>
    <property type="evidence" value="ECO:0007669"/>
    <property type="project" value="InterPro"/>
</dbReference>
<feature type="transmembrane region" description="Helical" evidence="6">
    <location>
        <begin position="122"/>
        <end position="142"/>
    </location>
</feature>
<feature type="transmembrane region" description="Helical" evidence="6">
    <location>
        <begin position="344"/>
        <end position="365"/>
    </location>
</feature>
<evidence type="ECO:0000256" key="4">
    <source>
        <dbReference type="ARBA" id="ARBA00023136"/>
    </source>
</evidence>
<dbReference type="PANTHER" id="PTHR24221">
    <property type="entry name" value="ATP-BINDING CASSETTE SUB-FAMILY B"/>
    <property type="match status" value="1"/>
</dbReference>
<organism evidence="8 9">
    <name type="scientific">Jimgerdemannia flammicorona</name>
    <dbReference type="NCBI Taxonomy" id="994334"/>
    <lineage>
        <taxon>Eukaryota</taxon>
        <taxon>Fungi</taxon>
        <taxon>Fungi incertae sedis</taxon>
        <taxon>Mucoromycota</taxon>
        <taxon>Mucoromycotina</taxon>
        <taxon>Endogonomycetes</taxon>
        <taxon>Endogonales</taxon>
        <taxon>Endogonaceae</taxon>
        <taxon>Jimgerdemannia</taxon>
    </lineage>
</organism>
<evidence type="ECO:0000313" key="9">
    <source>
        <dbReference type="Proteomes" id="UP000274822"/>
    </source>
</evidence>
<dbReference type="Gene3D" id="1.20.1560.10">
    <property type="entry name" value="ABC transporter type 1, transmembrane domain"/>
    <property type="match status" value="2"/>
</dbReference>
<evidence type="ECO:0000256" key="3">
    <source>
        <dbReference type="ARBA" id="ARBA00022989"/>
    </source>
</evidence>
<keyword evidence="4 6" id="KW-0472">Membrane</keyword>
<evidence type="ECO:0000259" key="7">
    <source>
        <dbReference type="PROSITE" id="PS50929"/>
    </source>
</evidence>
<feature type="compositionally biased region" description="Low complexity" evidence="5">
    <location>
        <begin position="42"/>
        <end position="56"/>
    </location>
</feature>
<dbReference type="InterPro" id="IPR039421">
    <property type="entry name" value="Type_1_exporter"/>
</dbReference>
<dbReference type="GO" id="GO:0140359">
    <property type="term" value="F:ABC-type transporter activity"/>
    <property type="evidence" value="ECO:0007669"/>
    <property type="project" value="InterPro"/>
</dbReference>
<name>A0A433QUQ4_9FUNG</name>
<feature type="transmembrane region" description="Helical" evidence="6">
    <location>
        <begin position="12"/>
        <end position="30"/>
    </location>
</feature>
<reference evidence="8 9" key="1">
    <citation type="journal article" date="2018" name="New Phytol.">
        <title>Phylogenomics of Endogonaceae and evolution of mycorrhizas within Mucoromycota.</title>
        <authorList>
            <person name="Chang Y."/>
            <person name="Desiro A."/>
            <person name="Na H."/>
            <person name="Sandor L."/>
            <person name="Lipzen A."/>
            <person name="Clum A."/>
            <person name="Barry K."/>
            <person name="Grigoriev I.V."/>
            <person name="Martin F.M."/>
            <person name="Stajich J.E."/>
            <person name="Smith M.E."/>
            <person name="Bonito G."/>
            <person name="Spatafora J.W."/>
        </authorList>
    </citation>
    <scope>NUCLEOTIDE SEQUENCE [LARGE SCALE GENOMIC DNA]</scope>
    <source>
        <strain evidence="8 9">AD002</strain>
    </source>
</reference>
<keyword evidence="9" id="KW-1185">Reference proteome</keyword>
<feature type="transmembrane region" description="Helical" evidence="6">
    <location>
        <begin position="470"/>
        <end position="488"/>
    </location>
</feature>
<gene>
    <name evidence="8" type="ORF">BC938DRAFT_471448</name>
</gene>